<evidence type="ECO:0000313" key="1">
    <source>
        <dbReference type="EMBL" id="PZN74473.1"/>
    </source>
</evidence>
<organism evidence="1 2">
    <name type="scientific">Candidatus Methylumidiphilus alinenensis</name>
    <dbReference type="NCBI Taxonomy" id="2202197"/>
    <lineage>
        <taxon>Bacteria</taxon>
        <taxon>Pseudomonadati</taxon>
        <taxon>Pseudomonadota</taxon>
        <taxon>Gammaproteobacteria</taxon>
        <taxon>Methylococcales</taxon>
        <taxon>Candidatus Methylumidiphilus</taxon>
    </lineage>
</organism>
<sequence length="431" mass="49473">MSKKTDKYDWNVGQPPPPIDPHSLVKHKIVGRYLERYIQVLMSNPRIESLKISVVDGFAGGGEYLSDDENEIHEGSPLIALRSVKETEVRLNISWNKQRTVDAKFYFIEKKPSTFEYLKRCLSVYGYYTRFEKDIFLLKSPFNEVLPQIIQQIKNHKGGERAIFLLDQYAYDDIPMSVIKNIFCSLKNAEVLLTFNVDSLITFLSNSSQFVRILGCLGLLKHVDLGYLSMLKEANNPNWKAVIQRMLAKGIMIESGAKFSTIFYITPLGPTPWTYWLIHLSNEFKARDVMMELHWEQSNHFSHYLEPDIFTLGYNTNSDSNATKQASFEELSEDFSFDVMAADKCRSGLSEKLVRKIYDDDAKIKVSTLLQEIVNFTPATKNMICESLTLPIIAGDIEVVSDKGIKREKGTSIHINDMIIPSRQKRIFLDF</sequence>
<evidence type="ECO:0000313" key="2">
    <source>
        <dbReference type="Proteomes" id="UP000249396"/>
    </source>
</evidence>
<comment type="caution">
    <text evidence="1">The sequence shown here is derived from an EMBL/GenBank/DDBJ whole genome shotgun (WGS) entry which is preliminary data.</text>
</comment>
<dbReference type="InterPro" id="IPR031009">
    <property type="entry name" value="Tcm_partner"/>
</dbReference>
<reference evidence="1 2" key="1">
    <citation type="journal article" date="2018" name="Aquat. Microb. Ecol.">
        <title>Gammaproteobacterial methanotrophs dominate.</title>
        <authorList>
            <person name="Rissanen A.J."/>
            <person name="Saarenheimo J."/>
            <person name="Tiirola M."/>
            <person name="Peura S."/>
            <person name="Aalto S.L."/>
            <person name="Karvinen A."/>
            <person name="Nykanen H."/>
        </authorList>
    </citation>
    <scope>NUCLEOTIDE SEQUENCE [LARGE SCALE GENOMIC DNA]</scope>
    <source>
        <strain evidence="1">AMbin10</strain>
    </source>
</reference>
<gene>
    <name evidence="1" type="ORF">DM484_21275</name>
</gene>
<proteinExistence type="predicted"/>
<dbReference type="EMBL" id="QJPH01000426">
    <property type="protein sequence ID" value="PZN74473.1"/>
    <property type="molecule type" value="Genomic_DNA"/>
</dbReference>
<name>A0A2W4QSB4_9GAMM</name>
<dbReference type="NCBIfam" id="TIGR04474">
    <property type="entry name" value="tcm_partner"/>
    <property type="match status" value="1"/>
</dbReference>
<evidence type="ECO:0008006" key="3">
    <source>
        <dbReference type="Google" id="ProtNLM"/>
    </source>
</evidence>
<protein>
    <recommendedName>
        <fullName evidence="3">Three-Cys-motif partner protein TcmP</fullName>
    </recommendedName>
</protein>
<accession>A0A2W4QSB4</accession>
<dbReference type="AlphaFoldDB" id="A0A2W4QSB4"/>
<dbReference type="Proteomes" id="UP000249396">
    <property type="component" value="Unassembled WGS sequence"/>
</dbReference>